<dbReference type="PROSITE" id="PS00107">
    <property type="entry name" value="PROTEIN_KINASE_ATP"/>
    <property type="match status" value="1"/>
</dbReference>
<dbReference type="InterPro" id="IPR017441">
    <property type="entry name" value="Protein_kinase_ATP_BS"/>
</dbReference>
<dbReference type="PROSITE" id="PS50011">
    <property type="entry name" value="PROTEIN_KINASE_DOM"/>
    <property type="match status" value="1"/>
</dbReference>
<keyword evidence="11" id="KW-1185">Reference proteome</keyword>
<gene>
    <name evidence="10" type="ORF">TrRE_jg12341</name>
</gene>
<feature type="compositionally biased region" description="Pro residues" evidence="8">
    <location>
        <begin position="71"/>
        <end position="81"/>
    </location>
</feature>
<dbReference type="Pfam" id="PF00069">
    <property type="entry name" value="Pkinase"/>
    <property type="match status" value="1"/>
</dbReference>
<keyword evidence="5 6" id="KW-0067">ATP-binding</keyword>
<protein>
    <recommendedName>
        <fullName evidence="9">Protein kinase domain-containing protein</fullName>
    </recommendedName>
</protein>
<feature type="region of interest" description="Disordered" evidence="8">
    <location>
        <begin position="34"/>
        <end position="90"/>
    </location>
</feature>
<evidence type="ECO:0000256" key="7">
    <source>
        <dbReference type="RuleBase" id="RU000304"/>
    </source>
</evidence>
<keyword evidence="1 7" id="KW-0723">Serine/threonine-protein kinase</keyword>
<dbReference type="OrthoDB" id="40902at2759"/>
<reference evidence="10" key="1">
    <citation type="submission" date="2022-07" db="EMBL/GenBank/DDBJ databases">
        <title>Genome analysis of Parmales, a sister group of diatoms, reveals the evolutionary specialization of diatoms from phago-mixotrophs to photoautotrophs.</title>
        <authorList>
            <person name="Ban H."/>
            <person name="Sato S."/>
            <person name="Yoshikawa S."/>
            <person name="Kazumasa Y."/>
            <person name="Nakamura Y."/>
            <person name="Ichinomiya M."/>
            <person name="Saitoh K."/>
            <person name="Sato N."/>
            <person name="Blanc-Mathieu R."/>
            <person name="Endo H."/>
            <person name="Kuwata A."/>
            <person name="Ogata H."/>
        </authorList>
    </citation>
    <scope>NUCLEOTIDE SEQUENCE</scope>
</reference>
<dbReference type="Proteomes" id="UP001165082">
    <property type="component" value="Unassembled WGS sequence"/>
</dbReference>
<dbReference type="InterPro" id="IPR011009">
    <property type="entry name" value="Kinase-like_dom_sf"/>
</dbReference>
<dbReference type="EMBL" id="BRXZ01000442">
    <property type="protein sequence ID" value="GMI11759.1"/>
    <property type="molecule type" value="Genomic_DNA"/>
</dbReference>
<evidence type="ECO:0000256" key="8">
    <source>
        <dbReference type="SAM" id="MobiDB-lite"/>
    </source>
</evidence>
<comment type="similarity">
    <text evidence="7">Belongs to the protein kinase superfamily.</text>
</comment>
<dbReference type="SUPFAM" id="SSF56112">
    <property type="entry name" value="Protein kinase-like (PK-like)"/>
    <property type="match status" value="1"/>
</dbReference>
<dbReference type="Gene3D" id="1.10.510.10">
    <property type="entry name" value="Transferase(Phosphotransferase) domain 1"/>
    <property type="match status" value="1"/>
</dbReference>
<dbReference type="CDD" id="cd05117">
    <property type="entry name" value="STKc_CAMK"/>
    <property type="match status" value="1"/>
</dbReference>
<dbReference type="AlphaFoldDB" id="A0A9W7FGN9"/>
<dbReference type="PANTHER" id="PTHR24349">
    <property type="entry name" value="SERINE/THREONINE-PROTEIN KINASE"/>
    <property type="match status" value="1"/>
</dbReference>
<accession>A0A9W7FGN9</accession>
<feature type="compositionally biased region" description="Polar residues" evidence="8">
    <location>
        <begin position="35"/>
        <end position="45"/>
    </location>
</feature>
<dbReference type="Gene3D" id="3.30.200.20">
    <property type="entry name" value="Phosphorylase Kinase, domain 1"/>
    <property type="match status" value="1"/>
</dbReference>
<evidence type="ECO:0000313" key="11">
    <source>
        <dbReference type="Proteomes" id="UP001165082"/>
    </source>
</evidence>
<evidence type="ECO:0000259" key="9">
    <source>
        <dbReference type="PROSITE" id="PS50011"/>
    </source>
</evidence>
<dbReference type="GO" id="GO:0004674">
    <property type="term" value="F:protein serine/threonine kinase activity"/>
    <property type="evidence" value="ECO:0007669"/>
    <property type="project" value="UniProtKB-KW"/>
</dbReference>
<evidence type="ECO:0000256" key="1">
    <source>
        <dbReference type="ARBA" id="ARBA00022527"/>
    </source>
</evidence>
<keyword evidence="3 6" id="KW-0547">Nucleotide-binding</keyword>
<sequence length="427" mass="46796">MGCLNSKPPISLNERTILTQTQHVSTPIRDIKNANLLTPPTQNSLIMKRVNRTDTDAKTTTPIPISNLSPSAPPPPSPSPPSSSTFPVVSNSNLTSSSSVIGLDAMIDAKRESSFHANVVHLENLDGHKIEEVYSGVHTGHIIGSGVSGVVRQVVHRRTGVTYAVKCMDLTTVLTDFALEQLKEEVNILVSLDHPNIVRLEEVYESKNEIYLVFEQLTGGELFDRLDEQPSYHYTETLCCALVQQMLSAVRYCHSRGIIHRDLKLENFIFEDRSPDSELKLIDFGLSKHFEHGDVQHEAVGTPYTVAPEVIRGSYTSKCDIWAIGVITYLLLSGDTPFGGCGGESLEKVRDNILKGLVVFSPHDVWSSVSPLAKTFIRDLLLVDPSLRPSASAAQVHPWIGSFGSSVAPGSRCLSLKTVDNLVTFKS</sequence>
<dbReference type="InterPro" id="IPR000719">
    <property type="entry name" value="Prot_kinase_dom"/>
</dbReference>
<evidence type="ECO:0000256" key="5">
    <source>
        <dbReference type="ARBA" id="ARBA00022840"/>
    </source>
</evidence>
<dbReference type="InterPro" id="IPR050205">
    <property type="entry name" value="CDPK_Ser/Thr_kinases"/>
</dbReference>
<dbReference type="FunFam" id="1.10.510.10:FF:000571">
    <property type="entry name" value="Maternal embryonic leucine zipper kinase"/>
    <property type="match status" value="1"/>
</dbReference>
<dbReference type="GO" id="GO:0005524">
    <property type="term" value="F:ATP binding"/>
    <property type="evidence" value="ECO:0007669"/>
    <property type="project" value="UniProtKB-UniRule"/>
</dbReference>
<dbReference type="PROSITE" id="PS00108">
    <property type="entry name" value="PROTEIN_KINASE_ST"/>
    <property type="match status" value="1"/>
</dbReference>
<evidence type="ECO:0000256" key="2">
    <source>
        <dbReference type="ARBA" id="ARBA00022679"/>
    </source>
</evidence>
<dbReference type="SMART" id="SM00220">
    <property type="entry name" value="S_TKc"/>
    <property type="match status" value="1"/>
</dbReference>
<keyword evidence="2" id="KW-0808">Transferase</keyword>
<evidence type="ECO:0000313" key="10">
    <source>
        <dbReference type="EMBL" id="GMI11759.1"/>
    </source>
</evidence>
<evidence type="ECO:0000256" key="6">
    <source>
        <dbReference type="PROSITE-ProRule" id="PRU10141"/>
    </source>
</evidence>
<dbReference type="InterPro" id="IPR008271">
    <property type="entry name" value="Ser/Thr_kinase_AS"/>
</dbReference>
<proteinExistence type="inferred from homology"/>
<comment type="caution">
    <text evidence="10">The sequence shown here is derived from an EMBL/GenBank/DDBJ whole genome shotgun (WGS) entry which is preliminary data.</text>
</comment>
<organism evidence="10 11">
    <name type="scientific">Triparma retinervis</name>
    <dbReference type="NCBI Taxonomy" id="2557542"/>
    <lineage>
        <taxon>Eukaryota</taxon>
        <taxon>Sar</taxon>
        <taxon>Stramenopiles</taxon>
        <taxon>Ochrophyta</taxon>
        <taxon>Bolidophyceae</taxon>
        <taxon>Parmales</taxon>
        <taxon>Triparmaceae</taxon>
        <taxon>Triparma</taxon>
    </lineage>
</organism>
<keyword evidence="4" id="KW-0418">Kinase</keyword>
<feature type="binding site" evidence="6">
    <location>
        <position position="166"/>
    </location>
    <ligand>
        <name>ATP</name>
        <dbReference type="ChEBI" id="CHEBI:30616"/>
    </ligand>
</feature>
<feature type="non-terminal residue" evidence="10">
    <location>
        <position position="1"/>
    </location>
</feature>
<evidence type="ECO:0000256" key="3">
    <source>
        <dbReference type="ARBA" id="ARBA00022741"/>
    </source>
</evidence>
<name>A0A9W7FGN9_9STRA</name>
<feature type="domain" description="Protein kinase" evidence="9">
    <location>
        <begin position="137"/>
        <end position="400"/>
    </location>
</feature>
<evidence type="ECO:0000256" key="4">
    <source>
        <dbReference type="ARBA" id="ARBA00022777"/>
    </source>
</evidence>